<accession>A0A0N9HTL1</accession>
<dbReference type="RefSeq" id="WP_054290388.1">
    <property type="nucleotide sequence ID" value="NZ_CP012752.1"/>
</dbReference>
<sequence>MIKKLGFIGCGMLGGSIARLAVASGLDVVLSNSRGPGTLAGLVADLGDRARAATVAQAAQAADIVVLSTPMRAYSTLPATALAGKTVLDTTNYYPDLDGRIAELDNGLTTSGLVQQHLADSFVVKGCNNIVFHHLGALARPAGAADRSALPIAGDHPAAKAAVTDLLDLLGYDTVDIGTLADSWRSERDTPVYGTPYMPEIPTGLSDMETGEWIITSPAVPVPAQRVAALVRSAVRDDTNVYG</sequence>
<dbReference type="Proteomes" id="UP000063699">
    <property type="component" value="Chromosome"/>
</dbReference>
<evidence type="ECO:0000313" key="3">
    <source>
        <dbReference type="EMBL" id="ALG08481.1"/>
    </source>
</evidence>
<name>A0A0N9HTL1_9PSEU</name>
<keyword evidence="4" id="KW-1185">Reference proteome</keyword>
<dbReference type="KEGG" id="kphy:AOZ06_17560"/>
<dbReference type="OrthoDB" id="1523398at2"/>
<evidence type="ECO:0000313" key="4">
    <source>
        <dbReference type="Proteomes" id="UP000063699"/>
    </source>
</evidence>
<dbReference type="SUPFAM" id="SSF51735">
    <property type="entry name" value="NAD(P)-binding Rossmann-fold domains"/>
    <property type="match status" value="1"/>
</dbReference>
<dbReference type="InterPro" id="IPR028939">
    <property type="entry name" value="P5C_Rdtase_cat_N"/>
</dbReference>
<proteinExistence type="predicted"/>
<reference evidence="3 4" key="1">
    <citation type="submission" date="2015-07" db="EMBL/GenBank/DDBJ databases">
        <title>Genome sequencing of Kibdelosporangium phytohabitans.</title>
        <authorList>
            <person name="Qin S."/>
            <person name="Xing K."/>
        </authorList>
    </citation>
    <scope>NUCLEOTIDE SEQUENCE [LARGE SCALE GENOMIC DNA]</scope>
    <source>
        <strain evidence="3 4">KLBMP1111</strain>
    </source>
</reference>
<dbReference type="AlphaFoldDB" id="A0A0N9HTL1"/>
<dbReference type="GO" id="GO:0016491">
    <property type="term" value="F:oxidoreductase activity"/>
    <property type="evidence" value="ECO:0007669"/>
    <property type="project" value="UniProtKB-KW"/>
</dbReference>
<dbReference type="PANTHER" id="PTHR14239">
    <property type="entry name" value="DUDULIN-RELATED"/>
    <property type="match status" value="1"/>
</dbReference>
<dbReference type="InterPro" id="IPR036291">
    <property type="entry name" value="NAD(P)-bd_dom_sf"/>
</dbReference>
<dbReference type="EMBL" id="CP012752">
    <property type="protein sequence ID" value="ALG08481.1"/>
    <property type="molecule type" value="Genomic_DNA"/>
</dbReference>
<organism evidence="3 4">
    <name type="scientific">Kibdelosporangium phytohabitans</name>
    <dbReference type="NCBI Taxonomy" id="860235"/>
    <lineage>
        <taxon>Bacteria</taxon>
        <taxon>Bacillati</taxon>
        <taxon>Actinomycetota</taxon>
        <taxon>Actinomycetes</taxon>
        <taxon>Pseudonocardiales</taxon>
        <taxon>Pseudonocardiaceae</taxon>
        <taxon>Kibdelosporangium</taxon>
    </lineage>
</organism>
<keyword evidence="1" id="KW-0560">Oxidoreductase</keyword>
<dbReference type="Gene3D" id="3.40.50.720">
    <property type="entry name" value="NAD(P)-binding Rossmann-like Domain"/>
    <property type="match status" value="1"/>
</dbReference>
<dbReference type="STRING" id="860235.AOZ06_17560"/>
<evidence type="ECO:0000259" key="2">
    <source>
        <dbReference type="Pfam" id="PF03807"/>
    </source>
</evidence>
<evidence type="ECO:0000256" key="1">
    <source>
        <dbReference type="ARBA" id="ARBA00023002"/>
    </source>
</evidence>
<dbReference type="Pfam" id="PF03807">
    <property type="entry name" value="F420_oxidored"/>
    <property type="match status" value="1"/>
</dbReference>
<protein>
    <recommendedName>
        <fullName evidence="2">Pyrroline-5-carboxylate reductase catalytic N-terminal domain-containing protein</fullName>
    </recommendedName>
</protein>
<gene>
    <name evidence="3" type="ORF">AOZ06_17560</name>
</gene>
<dbReference type="PANTHER" id="PTHR14239:SF10">
    <property type="entry name" value="REDUCTASE"/>
    <property type="match status" value="1"/>
</dbReference>
<dbReference type="InterPro" id="IPR051267">
    <property type="entry name" value="STEAP_metalloreductase"/>
</dbReference>
<feature type="domain" description="Pyrroline-5-carboxylate reductase catalytic N-terminal" evidence="2">
    <location>
        <begin position="4"/>
        <end position="93"/>
    </location>
</feature>